<organism evidence="8 9">
    <name type="scientific">Symbiochloris irregularis</name>
    <dbReference type="NCBI Taxonomy" id="706552"/>
    <lineage>
        <taxon>Eukaryota</taxon>
        <taxon>Viridiplantae</taxon>
        <taxon>Chlorophyta</taxon>
        <taxon>core chlorophytes</taxon>
        <taxon>Trebouxiophyceae</taxon>
        <taxon>Trebouxiales</taxon>
        <taxon>Trebouxiaceae</taxon>
        <taxon>Symbiochloris</taxon>
    </lineage>
</organism>
<dbReference type="InterPro" id="IPR003337">
    <property type="entry name" value="Trehalose_PPase"/>
</dbReference>
<comment type="caution">
    <text evidence="8">The sequence shown here is derived from an EMBL/GenBank/DDBJ whole genome shotgun (WGS) entry which is preliminary data.</text>
</comment>
<protein>
    <recommendedName>
        <fullName evidence="6">Trehalose 6-phosphate phosphatase</fullName>
        <ecNumber evidence="6">3.1.3.12</ecNumber>
    </recommendedName>
</protein>
<name>A0AAW1NP34_9CHLO</name>
<evidence type="ECO:0000256" key="1">
    <source>
        <dbReference type="ARBA" id="ARBA00000500"/>
    </source>
</evidence>
<dbReference type="InterPro" id="IPR044651">
    <property type="entry name" value="OTSB-like"/>
</dbReference>
<dbReference type="Gene3D" id="3.40.50.1000">
    <property type="entry name" value="HAD superfamily/HAD-like"/>
    <property type="match status" value="1"/>
</dbReference>
<dbReference type="PANTHER" id="PTHR43768:SF3">
    <property type="entry name" value="TREHALOSE 6-PHOSPHATE PHOSPHATASE"/>
    <property type="match status" value="1"/>
</dbReference>
<dbReference type="FunFam" id="3.30.70.1020:FF:000004">
    <property type="entry name" value="Trehalose 6-phosphate phosphatase"/>
    <property type="match status" value="1"/>
</dbReference>
<dbReference type="GO" id="GO:0005992">
    <property type="term" value="P:trehalose biosynthetic process"/>
    <property type="evidence" value="ECO:0007669"/>
    <property type="project" value="InterPro"/>
</dbReference>
<dbReference type="EMBL" id="JALJOQ010000220">
    <property type="protein sequence ID" value="KAK9788837.1"/>
    <property type="molecule type" value="Genomic_DNA"/>
</dbReference>
<evidence type="ECO:0000256" key="2">
    <source>
        <dbReference type="ARBA" id="ARBA00001968"/>
    </source>
</evidence>
<feature type="region of interest" description="Disordered" evidence="7">
    <location>
        <begin position="387"/>
        <end position="488"/>
    </location>
</feature>
<evidence type="ECO:0000256" key="3">
    <source>
        <dbReference type="ARBA" id="ARBA00005199"/>
    </source>
</evidence>
<dbReference type="NCBIfam" id="TIGR00685">
    <property type="entry name" value="T6PP"/>
    <property type="match status" value="1"/>
</dbReference>
<reference evidence="8 9" key="1">
    <citation type="journal article" date="2024" name="Nat. Commun.">
        <title>Phylogenomics reveals the evolutionary origins of lichenization in chlorophyte algae.</title>
        <authorList>
            <person name="Puginier C."/>
            <person name="Libourel C."/>
            <person name="Otte J."/>
            <person name="Skaloud P."/>
            <person name="Haon M."/>
            <person name="Grisel S."/>
            <person name="Petersen M."/>
            <person name="Berrin J.G."/>
            <person name="Delaux P.M."/>
            <person name="Dal Grande F."/>
            <person name="Keller J."/>
        </authorList>
    </citation>
    <scope>NUCLEOTIDE SEQUENCE [LARGE SCALE GENOMIC DNA]</scope>
    <source>
        <strain evidence="8 9">SAG 2036</strain>
    </source>
</reference>
<comment type="function">
    <text evidence="6">Removes the phosphate from trehalose 6-phosphate to produce free trehalose.</text>
</comment>
<dbReference type="AlphaFoldDB" id="A0AAW1NP34"/>
<dbReference type="PANTHER" id="PTHR43768">
    <property type="entry name" value="TREHALOSE 6-PHOSPHATE PHOSPHATASE"/>
    <property type="match status" value="1"/>
</dbReference>
<comment type="catalytic activity">
    <reaction evidence="1 6">
        <text>alpha,alpha-trehalose 6-phosphate + H2O = alpha,alpha-trehalose + phosphate</text>
        <dbReference type="Rhea" id="RHEA:23420"/>
        <dbReference type="ChEBI" id="CHEBI:15377"/>
        <dbReference type="ChEBI" id="CHEBI:16551"/>
        <dbReference type="ChEBI" id="CHEBI:43474"/>
        <dbReference type="ChEBI" id="CHEBI:58429"/>
        <dbReference type="EC" id="3.1.3.12"/>
    </reaction>
</comment>
<proteinExistence type="inferred from homology"/>
<evidence type="ECO:0000313" key="9">
    <source>
        <dbReference type="Proteomes" id="UP001465755"/>
    </source>
</evidence>
<keyword evidence="5 6" id="KW-0378">Hydrolase</keyword>
<evidence type="ECO:0000256" key="5">
    <source>
        <dbReference type="ARBA" id="ARBA00022801"/>
    </source>
</evidence>
<dbReference type="Proteomes" id="UP001465755">
    <property type="component" value="Unassembled WGS sequence"/>
</dbReference>
<feature type="compositionally biased region" description="Basic and acidic residues" evidence="7">
    <location>
        <begin position="448"/>
        <end position="475"/>
    </location>
</feature>
<dbReference type="SUPFAM" id="SSF56784">
    <property type="entry name" value="HAD-like"/>
    <property type="match status" value="1"/>
</dbReference>
<dbReference type="GO" id="GO:0004805">
    <property type="term" value="F:trehalose-phosphatase activity"/>
    <property type="evidence" value="ECO:0007669"/>
    <property type="project" value="UniProtKB-EC"/>
</dbReference>
<evidence type="ECO:0000256" key="6">
    <source>
        <dbReference type="RuleBase" id="RU361117"/>
    </source>
</evidence>
<keyword evidence="9" id="KW-1185">Reference proteome</keyword>
<evidence type="ECO:0000256" key="4">
    <source>
        <dbReference type="ARBA" id="ARBA00008770"/>
    </source>
</evidence>
<comment type="similarity">
    <text evidence="4 6">Belongs to the trehalose phosphatase family.</text>
</comment>
<dbReference type="Gene3D" id="3.30.70.1020">
    <property type="entry name" value="Trehalose-6-phosphate phosphatase related protein, domain 2"/>
    <property type="match status" value="1"/>
</dbReference>
<dbReference type="Pfam" id="PF02358">
    <property type="entry name" value="Trehalose_PPase"/>
    <property type="match status" value="1"/>
</dbReference>
<gene>
    <name evidence="8" type="ORF">WJX73_008765</name>
</gene>
<dbReference type="InterPro" id="IPR023214">
    <property type="entry name" value="HAD_sf"/>
</dbReference>
<dbReference type="CDD" id="cd01627">
    <property type="entry name" value="HAD_TPP"/>
    <property type="match status" value="1"/>
</dbReference>
<comment type="cofactor">
    <cofactor evidence="2 6">
        <name>a divalent metal cation</name>
        <dbReference type="ChEBI" id="CHEBI:60240"/>
    </cofactor>
</comment>
<sequence>MAASGGAMTRGEAPSLATPAQIFGDRASFELHDEDVTTLRRQFDAVASLQNAPRPRDTEEDAEQQAEFLKWQAKHPFILDCFEQFEAHAKGKRVTLFLDYDGTLAPIVKDPDKAYMSAKMRAAVRQVARVVPTAIISGRGREKVTGFVGLRELFYAGSHGLDIVGPQINGKQGLAFQPAADFAPIMDRVYLILVAKSKDIPGSYVEHNKFCVSVHFRNCPPGSWQQVADLVDDVLSQHPNLHHTRGRKVLEIRPKVDWDKGCALTHLLGALGLADGQGVLSLYIGDDRTDEDAFTALQSRPHGFGILVSCKAKATKAAFTLRDPEDVRTFLERVVAWGRGPHNGWAQSGGCVGWSYDSTPLPTTPTSPMPARSNNLLSEEAFERAYDEAAQEASDAGSPLAGPHDSSRQQATEAHARDAATSARDSSEGDDPGAAMHSQHQGPPAHAQNKDKRKSDLAQDALHKLTGPQKRDSFREPAFLATPKSLLP</sequence>
<evidence type="ECO:0000313" key="8">
    <source>
        <dbReference type="EMBL" id="KAK9788837.1"/>
    </source>
</evidence>
<comment type="pathway">
    <text evidence="3 6">Glycan biosynthesis; trehalose biosynthesis.</text>
</comment>
<dbReference type="InterPro" id="IPR036412">
    <property type="entry name" value="HAD-like_sf"/>
</dbReference>
<evidence type="ECO:0000256" key="7">
    <source>
        <dbReference type="SAM" id="MobiDB-lite"/>
    </source>
</evidence>
<accession>A0AAW1NP34</accession>
<dbReference type="EC" id="3.1.3.12" evidence="6"/>